<protein>
    <recommendedName>
        <fullName evidence="2">Nudix hydrolase domain-containing protein</fullName>
    </recommendedName>
</protein>
<evidence type="ECO:0000256" key="1">
    <source>
        <dbReference type="SAM" id="Phobius"/>
    </source>
</evidence>
<dbReference type="InterPro" id="IPR045121">
    <property type="entry name" value="CoAse"/>
</dbReference>
<dbReference type="CDD" id="cd03426">
    <property type="entry name" value="NUDIX_CoAse_Nudt7"/>
    <property type="match status" value="1"/>
</dbReference>
<evidence type="ECO:0000313" key="3">
    <source>
        <dbReference type="EMBL" id="EYE99593.1"/>
    </source>
</evidence>
<dbReference type="PROSITE" id="PS51462">
    <property type="entry name" value="NUDIX"/>
    <property type="match status" value="1"/>
</dbReference>
<dbReference type="OrthoDB" id="77989at2759"/>
<dbReference type="InterPro" id="IPR000086">
    <property type="entry name" value="NUDIX_hydrolase_dom"/>
</dbReference>
<dbReference type="Gene3D" id="3.90.79.10">
    <property type="entry name" value="Nucleoside Triphosphate Pyrophosphohydrolase"/>
    <property type="match status" value="1"/>
</dbReference>
<dbReference type="Proteomes" id="UP000019804">
    <property type="component" value="Unassembled WGS sequence"/>
</dbReference>
<dbReference type="SUPFAM" id="SSF55811">
    <property type="entry name" value="Nudix"/>
    <property type="match status" value="1"/>
</dbReference>
<dbReference type="GeneID" id="63694668"/>
<keyword evidence="1" id="KW-0472">Membrane</keyword>
<keyword evidence="1" id="KW-1133">Transmembrane helix</keyword>
<keyword evidence="1" id="KW-0812">Transmembrane</keyword>
<reference evidence="4" key="1">
    <citation type="journal article" date="2014" name="Nat. Commun.">
        <title>Genomic adaptations of the halophilic Dead Sea filamentous fungus Eurotium rubrum.</title>
        <authorList>
            <person name="Kis-Papo T."/>
            <person name="Weig A.R."/>
            <person name="Riley R."/>
            <person name="Persoh D."/>
            <person name="Salamov A."/>
            <person name="Sun H."/>
            <person name="Lipzen A."/>
            <person name="Wasser S.P."/>
            <person name="Rambold G."/>
            <person name="Grigoriev I.V."/>
            <person name="Nevo E."/>
        </authorList>
    </citation>
    <scope>NUCLEOTIDE SEQUENCE [LARGE SCALE GENOMIC DNA]</scope>
    <source>
        <strain evidence="4">CBS 135680</strain>
    </source>
</reference>
<sequence>MTETTSLSGSLYNVLTDLYQNPYPHVPNPPLCKKRASVALILRVRPTYNHWPNASSPRSWTDGSSVKEQLDTLFSQDWIQHGDPEVLFIKRASRVGDRWTGHVALPGGKRDPEDVDDKAAAVREAREEIGLDLTTDDCIHVGNLPERVVTMSWGTVPLMVLCPFIFVLTRPESPTLNLQPTEVASTHWVPLRALLSASLRTFEYVDMSQRLANQGGFITRLGFRSLVGMMQFSAIQLKPTESLYCNSTPGFIPEDSQINQPLLQIWKSWCVGNQAGSDDQGRPLLLWGLTLGILADFLDMLPPHTAVQLWNYPTFTPPDLQLIVKLVTHRLREHNMLQVKSGARPSNTAMDSQTAAVAVTDKAHSNYDHNDVGIGGLGVGRCYGPSDKDSDGRTYAVGIMLRGYYDRLRVALYVFLGWRIAIGSTAAVYAWKLWRSRELL</sequence>
<proteinExistence type="predicted"/>
<dbReference type="PANTHER" id="PTHR12992">
    <property type="entry name" value="NUDIX HYDROLASE"/>
    <property type="match status" value="1"/>
</dbReference>
<dbReference type="AlphaFoldDB" id="A0A017SRM6"/>
<dbReference type="Pfam" id="PF00293">
    <property type="entry name" value="NUDIX"/>
    <property type="match status" value="1"/>
</dbReference>
<dbReference type="EMBL" id="KK088411">
    <property type="protein sequence ID" value="EYE99593.1"/>
    <property type="molecule type" value="Genomic_DNA"/>
</dbReference>
<dbReference type="GO" id="GO:0010945">
    <property type="term" value="F:coenzyme A diphosphatase activity"/>
    <property type="evidence" value="ECO:0007669"/>
    <property type="project" value="InterPro"/>
</dbReference>
<dbReference type="RefSeq" id="XP_040643281.1">
    <property type="nucleotide sequence ID" value="XM_040779544.1"/>
</dbReference>
<keyword evidence="4" id="KW-1185">Reference proteome</keyword>
<feature type="domain" description="Nudix hydrolase" evidence="2">
    <location>
        <begin position="33"/>
        <end position="212"/>
    </location>
</feature>
<evidence type="ECO:0000313" key="4">
    <source>
        <dbReference type="Proteomes" id="UP000019804"/>
    </source>
</evidence>
<evidence type="ECO:0000259" key="2">
    <source>
        <dbReference type="PROSITE" id="PS51462"/>
    </source>
</evidence>
<dbReference type="HOGENOM" id="CLU_034301_0_0_1"/>
<dbReference type="PANTHER" id="PTHR12992:SF44">
    <property type="entry name" value="NUDIX HYDROLASE DOMAIN-CONTAINING PROTEIN"/>
    <property type="match status" value="1"/>
</dbReference>
<gene>
    <name evidence="3" type="ORF">EURHEDRAFT_382662</name>
</gene>
<dbReference type="InterPro" id="IPR015797">
    <property type="entry name" value="NUDIX_hydrolase-like_dom_sf"/>
</dbReference>
<feature type="transmembrane region" description="Helical" evidence="1">
    <location>
        <begin position="410"/>
        <end position="431"/>
    </location>
</feature>
<organism evidence="3 4">
    <name type="scientific">Aspergillus ruber (strain CBS 135680)</name>
    <dbReference type="NCBI Taxonomy" id="1388766"/>
    <lineage>
        <taxon>Eukaryota</taxon>
        <taxon>Fungi</taxon>
        <taxon>Dikarya</taxon>
        <taxon>Ascomycota</taxon>
        <taxon>Pezizomycotina</taxon>
        <taxon>Eurotiomycetes</taxon>
        <taxon>Eurotiomycetidae</taxon>
        <taxon>Eurotiales</taxon>
        <taxon>Aspergillaceae</taxon>
        <taxon>Aspergillus</taxon>
        <taxon>Aspergillus subgen. Aspergillus</taxon>
    </lineage>
</organism>
<dbReference type="STRING" id="1388766.A0A017SRM6"/>
<accession>A0A017SRM6</accession>
<name>A0A017SRM6_ASPRC</name>